<dbReference type="InterPro" id="IPR012349">
    <property type="entry name" value="Split_barrel_FMN-bd"/>
</dbReference>
<proteinExistence type="predicted"/>
<dbReference type="Gene3D" id="2.30.110.10">
    <property type="entry name" value="Electron Transport, Fmn-binding Protein, Chain A"/>
    <property type="match status" value="1"/>
</dbReference>
<evidence type="ECO:0000313" key="3">
    <source>
        <dbReference type="EMBL" id="SHJ48515.1"/>
    </source>
</evidence>
<dbReference type="SUPFAM" id="SSF50475">
    <property type="entry name" value="FMN-binding split barrel"/>
    <property type="match status" value="1"/>
</dbReference>
<dbReference type="AlphaFoldDB" id="A0A1M6JP55"/>
<dbReference type="InterPro" id="IPR002563">
    <property type="entry name" value="Flavin_Rdtase-like_dom"/>
</dbReference>
<dbReference type="Proteomes" id="UP000184016">
    <property type="component" value="Unassembled WGS sequence"/>
</dbReference>
<dbReference type="STRING" id="1830138.SAMN05443507_10112"/>
<dbReference type="Pfam" id="PF01613">
    <property type="entry name" value="Flavin_Reduct"/>
    <property type="match status" value="1"/>
</dbReference>
<name>A0A1M6JP55_9BACL</name>
<dbReference type="PANTHER" id="PTHR30466:SF1">
    <property type="entry name" value="FMN REDUCTASE (NADH) RUTF"/>
    <property type="match status" value="1"/>
</dbReference>
<dbReference type="GO" id="GO:0010181">
    <property type="term" value="F:FMN binding"/>
    <property type="evidence" value="ECO:0007669"/>
    <property type="project" value="InterPro"/>
</dbReference>
<protein>
    <submittedName>
        <fullName evidence="3">NADH-FMN oxidoreductase RutF, flavin reductase (DIM6/NTAB) family</fullName>
    </submittedName>
</protein>
<evidence type="ECO:0000256" key="1">
    <source>
        <dbReference type="ARBA" id="ARBA00023002"/>
    </source>
</evidence>
<dbReference type="SMART" id="SM00903">
    <property type="entry name" value="Flavin_Reduct"/>
    <property type="match status" value="1"/>
</dbReference>
<dbReference type="GO" id="GO:0042602">
    <property type="term" value="F:riboflavin reductase (NADPH) activity"/>
    <property type="evidence" value="ECO:0007669"/>
    <property type="project" value="TreeGrafter"/>
</dbReference>
<gene>
    <name evidence="3" type="ORF">SAMN05443507_10112</name>
</gene>
<accession>A0A1M6JP55</accession>
<dbReference type="PANTHER" id="PTHR30466">
    <property type="entry name" value="FLAVIN REDUCTASE"/>
    <property type="match status" value="1"/>
</dbReference>
<feature type="domain" description="Flavin reductase like" evidence="2">
    <location>
        <begin position="12"/>
        <end position="155"/>
    </location>
</feature>
<sequence length="160" mass="17623">MPIDAALFRQSLSRFASGVTVVTMATDQERNGMTVSAFCSVSLNPPYILICLDHTSHNIQLIRTSGVFGVNILAEDQAYLSAHFASKHTDKLNNVSHYTGQLGVPLLNDALVRMECKVVHEYAGGDHVIFLGQIESSTVEEEKRPLLYYSGQYGTFTPKV</sequence>
<keyword evidence="1" id="KW-0560">Oxidoreductase</keyword>
<dbReference type="InterPro" id="IPR050268">
    <property type="entry name" value="NADH-dep_flavin_reductase"/>
</dbReference>
<dbReference type="RefSeq" id="WP_072872535.1">
    <property type="nucleotide sequence ID" value="NZ_FRAF01000001.1"/>
</dbReference>
<reference evidence="4" key="1">
    <citation type="submission" date="2016-11" db="EMBL/GenBank/DDBJ databases">
        <authorList>
            <person name="Varghese N."/>
            <person name="Submissions S."/>
        </authorList>
    </citation>
    <scope>NUCLEOTIDE SEQUENCE [LARGE SCALE GENOMIC DNA]</scope>
    <source>
        <strain evidence="4">USBA-503</strain>
    </source>
</reference>
<dbReference type="EMBL" id="FRAF01000001">
    <property type="protein sequence ID" value="SHJ48515.1"/>
    <property type="molecule type" value="Genomic_DNA"/>
</dbReference>
<evidence type="ECO:0000313" key="4">
    <source>
        <dbReference type="Proteomes" id="UP000184016"/>
    </source>
</evidence>
<organism evidence="3 4">
    <name type="scientific">Alicyclobacillus tolerans</name>
    <dbReference type="NCBI Taxonomy" id="90970"/>
    <lineage>
        <taxon>Bacteria</taxon>
        <taxon>Bacillati</taxon>
        <taxon>Bacillota</taxon>
        <taxon>Bacilli</taxon>
        <taxon>Bacillales</taxon>
        <taxon>Alicyclobacillaceae</taxon>
        <taxon>Alicyclobacillus</taxon>
    </lineage>
</organism>
<keyword evidence="4" id="KW-1185">Reference proteome</keyword>
<evidence type="ECO:0000259" key="2">
    <source>
        <dbReference type="SMART" id="SM00903"/>
    </source>
</evidence>